<dbReference type="EMBL" id="JAHUZD010000145">
    <property type="protein sequence ID" value="KAI3402492.2"/>
    <property type="molecule type" value="Genomic_DNA"/>
</dbReference>
<evidence type="ECO:0000259" key="11">
    <source>
        <dbReference type="Pfam" id="PF08492"/>
    </source>
</evidence>
<keyword evidence="6" id="KW-0256">Endoplasmic reticulum</keyword>
<organism evidence="12 13">
    <name type="scientific">Candida oxycetoniae</name>
    <dbReference type="NCBI Taxonomy" id="497107"/>
    <lineage>
        <taxon>Eukaryota</taxon>
        <taxon>Fungi</taxon>
        <taxon>Dikarya</taxon>
        <taxon>Ascomycota</taxon>
        <taxon>Saccharomycotina</taxon>
        <taxon>Pichiomycetes</taxon>
        <taxon>Debaryomycetaceae</taxon>
        <taxon>Candida/Lodderomyces clade</taxon>
        <taxon>Candida</taxon>
    </lineage>
</organism>
<keyword evidence="8 9" id="KW-0687">Ribonucleoprotein</keyword>
<comment type="function">
    <text evidence="9">Component of the signal recognition particle (SRP) complex, a ribonucleoprotein complex that mediates the cotranslational targeting of secretory and membrane proteins to the endoplasmic reticulum (ER).</text>
</comment>
<evidence type="ECO:0000256" key="4">
    <source>
        <dbReference type="ARBA" id="ARBA00018350"/>
    </source>
</evidence>
<dbReference type="Gene3D" id="1.25.40.10">
    <property type="entry name" value="Tetratricopeptide repeat domain"/>
    <property type="match status" value="1"/>
</dbReference>
<gene>
    <name evidence="12" type="ORF">KGF56_004733</name>
</gene>
<comment type="similarity">
    <text evidence="3 9">Belongs to the SRP72 family.</text>
</comment>
<dbReference type="Pfam" id="PF08492">
    <property type="entry name" value="SRP72"/>
    <property type="match status" value="1"/>
</dbReference>
<dbReference type="InterPro" id="IPR026270">
    <property type="entry name" value="SRP72"/>
</dbReference>
<feature type="compositionally biased region" description="Low complexity" evidence="10">
    <location>
        <begin position="638"/>
        <end position="665"/>
    </location>
</feature>
<dbReference type="GO" id="GO:0008312">
    <property type="term" value="F:7S RNA binding"/>
    <property type="evidence" value="ECO:0007669"/>
    <property type="project" value="InterPro"/>
</dbReference>
<evidence type="ECO:0000313" key="13">
    <source>
        <dbReference type="Proteomes" id="UP001202479"/>
    </source>
</evidence>
<dbReference type="InterPro" id="IPR011990">
    <property type="entry name" value="TPR-like_helical_dom_sf"/>
</dbReference>
<comment type="caution">
    <text evidence="12">The sequence shown here is derived from an EMBL/GenBank/DDBJ whole genome shotgun (WGS) entry which is preliminary data.</text>
</comment>
<feature type="domain" description="Signal recognition particle SRP72 subunit RNA-binding" evidence="11">
    <location>
        <begin position="567"/>
        <end position="620"/>
    </location>
</feature>
<evidence type="ECO:0000256" key="2">
    <source>
        <dbReference type="ARBA" id="ARBA00004496"/>
    </source>
</evidence>
<proteinExistence type="inferred from homology"/>
<dbReference type="PANTHER" id="PTHR14094">
    <property type="entry name" value="SIGNAL RECOGNITION PARTICLE 72"/>
    <property type="match status" value="1"/>
</dbReference>
<evidence type="ECO:0000256" key="5">
    <source>
        <dbReference type="ARBA" id="ARBA00022490"/>
    </source>
</evidence>
<sequence>MSNSVTDAFAKLNVGASSNATEFEHIFKVSYEYLSKVKNFNDVDSFRNCLVSLANLDKYYKAEQLIAKIPQDLVEHLILEISYIFYKIGKNEQVFKLYDSYKAKLDSSSSYLTSSTSSTSQTPLVFSSMVQAGLSNVLVQTYYKMGDYSKALELNEKLLQVTNDLEEKTDLIINQKAIVSQLIFQTGGTTTIQSGPSKFPGDETNYDLLFNEALIELAKGDVFKSLDLLEKAFKVCTENNIAEEDLNNEILPINLTMAYIHQSKGEDLKAKAILDTIDVEKIGDALLKMIVKSNLFAMDKLENPNLVERRLNLQEAIHQLKQKITTLQYGTALKNSMLLRFASGTLSSSQLNASLLQQQQNDGQLINQAYTVLTRNDISYKNLQDPALYKIIGKKLVRYIKQVEKEEDLKRAAVLLLVFVNSKLENFDQSLPFLEKLVEESMNKRALIKPGIVGTLINVYEKTQNINKLKNLLKLLVEKFLQSPQDSFENADYYNSAKIIAMSNYGFSSDNSRELFQFLHKVNPDDNLINSVLSNTSKDLLSVEELVSRKPVEELLSINLDKLIPNKKKPTKPIVKTRSKVIKKKQKPKFGKNRIIKPAGDFNLDDERWLPMKMRSYYKPSKRDRKKLTGHQGAMESTPPAAAAVAAVATPHAQNTSSNSSNSNTTKRKKKKGKK</sequence>
<accession>A0AAI9STR4</accession>
<evidence type="ECO:0000256" key="1">
    <source>
        <dbReference type="ARBA" id="ARBA00004240"/>
    </source>
</evidence>
<name>A0AAI9STR4_9ASCO</name>
<dbReference type="InterPro" id="IPR013699">
    <property type="entry name" value="Signal_recog_part_SRP72_RNA-bd"/>
</dbReference>
<dbReference type="SUPFAM" id="SSF48452">
    <property type="entry name" value="TPR-like"/>
    <property type="match status" value="1"/>
</dbReference>
<evidence type="ECO:0000256" key="6">
    <source>
        <dbReference type="ARBA" id="ARBA00022824"/>
    </source>
</evidence>
<evidence type="ECO:0000256" key="8">
    <source>
        <dbReference type="ARBA" id="ARBA00023274"/>
    </source>
</evidence>
<dbReference type="GO" id="GO:0006614">
    <property type="term" value="P:SRP-dependent cotranslational protein targeting to membrane"/>
    <property type="evidence" value="ECO:0007669"/>
    <property type="project" value="UniProtKB-UniRule"/>
</dbReference>
<dbReference type="PIRSF" id="PIRSF038922">
    <property type="entry name" value="SRP72"/>
    <property type="match status" value="1"/>
</dbReference>
<evidence type="ECO:0000313" key="12">
    <source>
        <dbReference type="EMBL" id="KAI3402492.2"/>
    </source>
</evidence>
<evidence type="ECO:0000256" key="3">
    <source>
        <dbReference type="ARBA" id="ARBA00007676"/>
    </source>
</evidence>
<keyword evidence="7 9" id="KW-0733">Signal recognition particle</keyword>
<feature type="compositionally biased region" description="Basic residues" evidence="10">
    <location>
        <begin position="666"/>
        <end position="675"/>
    </location>
</feature>
<dbReference type="RefSeq" id="XP_049178241.1">
    <property type="nucleotide sequence ID" value="XM_049326202.1"/>
</dbReference>
<feature type="compositionally biased region" description="Basic residues" evidence="10">
    <location>
        <begin position="620"/>
        <end position="629"/>
    </location>
</feature>
<feature type="region of interest" description="Disordered" evidence="10">
    <location>
        <begin position="618"/>
        <end position="675"/>
    </location>
</feature>
<protein>
    <recommendedName>
        <fullName evidence="4 9">Signal recognition particle subunit SRP72</fullName>
    </recommendedName>
</protein>
<dbReference type="PANTHER" id="PTHR14094:SF9">
    <property type="entry name" value="SIGNAL RECOGNITION PARTICLE SUBUNIT SRP72"/>
    <property type="match status" value="1"/>
</dbReference>
<evidence type="ECO:0000256" key="10">
    <source>
        <dbReference type="SAM" id="MobiDB-lite"/>
    </source>
</evidence>
<dbReference type="Proteomes" id="UP001202479">
    <property type="component" value="Unassembled WGS sequence"/>
</dbReference>
<dbReference type="AlphaFoldDB" id="A0AAI9STR4"/>
<dbReference type="GeneID" id="73382346"/>
<reference evidence="12" key="1">
    <citation type="journal article" date="2022" name="DNA Res.">
        <title>Genome analysis of five recently described species of the CUG-Ser clade uncovers Candida theae as a new hybrid lineage with pathogenic potential in the Candida parapsilosis species complex.</title>
        <authorList>
            <person name="Mixao V."/>
            <person name="Del Olmo V."/>
            <person name="Hegedusova E."/>
            <person name="Saus E."/>
            <person name="Pryszcz L."/>
            <person name="Cillingova A."/>
            <person name="Nosek J."/>
            <person name="Gabaldon T."/>
        </authorList>
    </citation>
    <scope>NUCLEOTIDE SEQUENCE</scope>
    <source>
        <strain evidence="12">CBS 10844</strain>
    </source>
</reference>
<evidence type="ECO:0000256" key="9">
    <source>
        <dbReference type="PIRNR" id="PIRNR038922"/>
    </source>
</evidence>
<dbReference type="GO" id="GO:0005786">
    <property type="term" value="C:signal recognition particle, endoplasmic reticulum targeting"/>
    <property type="evidence" value="ECO:0007669"/>
    <property type="project" value="UniProtKB-UniRule"/>
</dbReference>
<evidence type="ECO:0000256" key="7">
    <source>
        <dbReference type="ARBA" id="ARBA00023135"/>
    </source>
</evidence>
<dbReference type="GO" id="GO:0005783">
    <property type="term" value="C:endoplasmic reticulum"/>
    <property type="evidence" value="ECO:0007669"/>
    <property type="project" value="UniProtKB-SubCell"/>
</dbReference>
<dbReference type="GO" id="GO:0043022">
    <property type="term" value="F:ribosome binding"/>
    <property type="evidence" value="ECO:0007669"/>
    <property type="project" value="TreeGrafter"/>
</dbReference>
<keyword evidence="13" id="KW-1185">Reference proteome</keyword>
<comment type="subcellular location">
    <subcellularLocation>
        <location evidence="2 9">Cytoplasm</location>
    </subcellularLocation>
    <subcellularLocation>
        <location evidence="1">Endoplasmic reticulum</location>
    </subcellularLocation>
</comment>
<keyword evidence="5 9" id="KW-0963">Cytoplasm</keyword>
<feature type="region of interest" description="Disordered" evidence="10">
    <location>
        <begin position="569"/>
        <end position="589"/>
    </location>
</feature>